<dbReference type="STRING" id="1858805.M5G8K8"/>
<feature type="domain" description="DNA mismatch repair proteins mutS family" evidence="8">
    <location>
        <begin position="808"/>
        <end position="824"/>
    </location>
</feature>
<dbReference type="SMART" id="SM00533">
    <property type="entry name" value="MUTSd"/>
    <property type="match status" value="1"/>
</dbReference>
<accession>M5G8K8</accession>
<dbReference type="AlphaFoldDB" id="M5G8K8"/>
<dbReference type="InterPro" id="IPR007860">
    <property type="entry name" value="DNA_mmatch_repair_MutS_con_dom"/>
</dbReference>
<dbReference type="Gene3D" id="3.40.50.300">
    <property type="entry name" value="P-loop containing nucleotide triphosphate hydrolases"/>
    <property type="match status" value="1"/>
</dbReference>
<dbReference type="OMA" id="TPMMAQY"/>
<dbReference type="Pfam" id="PF01624">
    <property type="entry name" value="MutS_I"/>
    <property type="match status" value="1"/>
</dbReference>
<proteinExistence type="inferred from homology"/>
<dbReference type="PIRSF" id="PIRSF037677">
    <property type="entry name" value="DNA_mis_repair_Msh6"/>
    <property type="match status" value="1"/>
</dbReference>
<dbReference type="SMART" id="SM00534">
    <property type="entry name" value="MUTSac"/>
    <property type="match status" value="1"/>
</dbReference>
<dbReference type="GO" id="GO:0030983">
    <property type="term" value="F:mismatched DNA binding"/>
    <property type="evidence" value="ECO:0007669"/>
    <property type="project" value="InterPro"/>
</dbReference>
<dbReference type="InterPro" id="IPR007695">
    <property type="entry name" value="DNA_mismatch_repair_MutS-lik_N"/>
</dbReference>
<feature type="coiled-coil region" evidence="6">
    <location>
        <begin position="541"/>
        <end position="572"/>
    </location>
</feature>
<evidence type="ECO:0000313" key="9">
    <source>
        <dbReference type="EMBL" id="EJU02177.1"/>
    </source>
</evidence>
<organism evidence="9 10">
    <name type="scientific">Dacryopinax primogenitus (strain DJM 731)</name>
    <name type="common">Brown rot fungus</name>
    <dbReference type="NCBI Taxonomy" id="1858805"/>
    <lineage>
        <taxon>Eukaryota</taxon>
        <taxon>Fungi</taxon>
        <taxon>Dikarya</taxon>
        <taxon>Basidiomycota</taxon>
        <taxon>Agaricomycotina</taxon>
        <taxon>Dacrymycetes</taxon>
        <taxon>Dacrymycetales</taxon>
        <taxon>Dacrymycetaceae</taxon>
        <taxon>Dacryopinax</taxon>
    </lineage>
</organism>
<dbReference type="InterPro" id="IPR016151">
    <property type="entry name" value="DNA_mismatch_repair_MutS_N"/>
</dbReference>
<dbReference type="GO" id="GO:0005524">
    <property type="term" value="F:ATP binding"/>
    <property type="evidence" value="ECO:0007669"/>
    <property type="project" value="UniProtKB-KW"/>
</dbReference>
<keyword evidence="4" id="KW-0067">ATP-binding</keyword>
<dbReference type="SUPFAM" id="SSF48334">
    <property type="entry name" value="DNA repair protein MutS, domain III"/>
    <property type="match status" value="1"/>
</dbReference>
<evidence type="ECO:0000256" key="2">
    <source>
        <dbReference type="ARBA" id="ARBA00022741"/>
    </source>
</evidence>
<dbReference type="Pfam" id="PF00488">
    <property type="entry name" value="MutS_V"/>
    <property type="match status" value="1"/>
</dbReference>
<keyword evidence="5" id="KW-0238">DNA-binding</keyword>
<gene>
    <name evidence="9" type="ORF">DACRYDRAFT_21918</name>
</gene>
<dbReference type="InterPro" id="IPR007696">
    <property type="entry name" value="DNA_mismatch_repair_MutS_core"/>
</dbReference>
<dbReference type="RefSeq" id="XP_040629074.1">
    <property type="nucleotide sequence ID" value="XM_040772604.1"/>
</dbReference>
<dbReference type="Gene3D" id="3.40.1170.10">
    <property type="entry name" value="DNA repair protein MutS, domain I"/>
    <property type="match status" value="1"/>
</dbReference>
<comment type="similarity">
    <text evidence="1">Belongs to the DNA mismatch repair MutS family.</text>
</comment>
<dbReference type="GO" id="GO:0006298">
    <property type="term" value="P:mismatch repair"/>
    <property type="evidence" value="ECO:0007669"/>
    <property type="project" value="InterPro"/>
</dbReference>
<dbReference type="HOGENOM" id="CLU_002472_1_0_1"/>
<evidence type="ECO:0000259" key="8">
    <source>
        <dbReference type="PROSITE" id="PS00486"/>
    </source>
</evidence>
<evidence type="ECO:0000256" key="1">
    <source>
        <dbReference type="ARBA" id="ARBA00006271"/>
    </source>
</evidence>
<reference evidence="9 10" key="1">
    <citation type="journal article" date="2012" name="Science">
        <title>The Paleozoic origin of enzymatic lignin decomposition reconstructed from 31 fungal genomes.</title>
        <authorList>
            <person name="Floudas D."/>
            <person name="Binder M."/>
            <person name="Riley R."/>
            <person name="Barry K."/>
            <person name="Blanchette R.A."/>
            <person name="Henrissat B."/>
            <person name="Martinez A.T."/>
            <person name="Otillar R."/>
            <person name="Spatafora J.W."/>
            <person name="Yadav J.S."/>
            <person name="Aerts A."/>
            <person name="Benoit I."/>
            <person name="Boyd A."/>
            <person name="Carlson A."/>
            <person name="Copeland A."/>
            <person name="Coutinho P.M."/>
            <person name="de Vries R.P."/>
            <person name="Ferreira P."/>
            <person name="Findley K."/>
            <person name="Foster B."/>
            <person name="Gaskell J."/>
            <person name="Glotzer D."/>
            <person name="Gorecki P."/>
            <person name="Heitman J."/>
            <person name="Hesse C."/>
            <person name="Hori C."/>
            <person name="Igarashi K."/>
            <person name="Jurgens J.A."/>
            <person name="Kallen N."/>
            <person name="Kersten P."/>
            <person name="Kohler A."/>
            <person name="Kuees U."/>
            <person name="Kumar T.K.A."/>
            <person name="Kuo A."/>
            <person name="LaButti K."/>
            <person name="Larrondo L.F."/>
            <person name="Lindquist E."/>
            <person name="Ling A."/>
            <person name="Lombard V."/>
            <person name="Lucas S."/>
            <person name="Lundell T."/>
            <person name="Martin R."/>
            <person name="McLaughlin D.J."/>
            <person name="Morgenstern I."/>
            <person name="Morin E."/>
            <person name="Murat C."/>
            <person name="Nagy L.G."/>
            <person name="Nolan M."/>
            <person name="Ohm R.A."/>
            <person name="Patyshakuliyeva A."/>
            <person name="Rokas A."/>
            <person name="Ruiz-Duenas F.J."/>
            <person name="Sabat G."/>
            <person name="Salamov A."/>
            <person name="Samejima M."/>
            <person name="Schmutz J."/>
            <person name="Slot J.C."/>
            <person name="St John F."/>
            <person name="Stenlid J."/>
            <person name="Sun H."/>
            <person name="Sun S."/>
            <person name="Syed K."/>
            <person name="Tsang A."/>
            <person name="Wiebenga A."/>
            <person name="Young D."/>
            <person name="Pisabarro A."/>
            <person name="Eastwood D.C."/>
            <person name="Martin F."/>
            <person name="Cullen D."/>
            <person name="Grigoriev I.V."/>
            <person name="Hibbett D.S."/>
        </authorList>
    </citation>
    <scope>NUCLEOTIDE SEQUENCE [LARGE SCALE GENOMIC DNA]</scope>
    <source>
        <strain evidence="9 10">DJM-731 SS1</strain>
    </source>
</reference>
<evidence type="ECO:0000256" key="3">
    <source>
        <dbReference type="ARBA" id="ARBA00022763"/>
    </source>
</evidence>
<dbReference type="Gene3D" id="3.30.420.110">
    <property type="entry name" value="MutS, connector domain"/>
    <property type="match status" value="1"/>
</dbReference>
<dbReference type="InterPro" id="IPR036187">
    <property type="entry name" value="DNA_mismatch_repair_MutS_sf"/>
</dbReference>
<dbReference type="GO" id="GO:0140664">
    <property type="term" value="F:ATP-dependent DNA damage sensor activity"/>
    <property type="evidence" value="ECO:0007669"/>
    <property type="project" value="InterPro"/>
</dbReference>
<dbReference type="Pfam" id="PF05188">
    <property type="entry name" value="MutS_II"/>
    <property type="match status" value="1"/>
</dbReference>
<dbReference type="GeneID" id="63687666"/>
<dbReference type="Pfam" id="PF05192">
    <property type="entry name" value="MutS_III"/>
    <property type="match status" value="1"/>
</dbReference>
<dbReference type="InterPro" id="IPR017261">
    <property type="entry name" value="DNA_mismatch_repair_MutS/MSH"/>
</dbReference>
<dbReference type="InterPro" id="IPR027417">
    <property type="entry name" value="P-loop_NTPase"/>
</dbReference>
<evidence type="ECO:0000256" key="7">
    <source>
        <dbReference type="SAM" id="MobiDB-lite"/>
    </source>
</evidence>
<dbReference type="Gene3D" id="1.10.1420.10">
    <property type="match status" value="2"/>
</dbReference>
<dbReference type="OrthoDB" id="121051at2759"/>
<dbReference type="PANTHER" id="PTHR11361">
    <property type="entry name" value="DNA MISMATCH REPAIR PROTEIN MUTS FAMILY MEMBER"/>
    <property type="match status" value="1"/>
</dbReference>
<dbReference type="SUPFAM" id="SSF55271">
    <property type="entry name" value="DNA repair protein MutS, domain I"/>
    <property type="match status" value="1"/>
</dbReference>
<protein>
    <recommendedName>
        <fullName evidence="8">DNA mismatch repair proteins mutS family domain-containing protein</fullName>
    </recommendedName>
</protein>
<evidence type="ECO:0000313" key="10">
    <source>
        <dbReference type="Proteomes" id="UP000030653"/>
    </source>
</evidence>
<dbReference type="EMBL" id="JH795862">
    <property type="protein sequence ID" value="EJU02177.1"/>
    <property type="molecule type" value="Genomic_DNA"/>
</dbReference>
<keyword evidence="3" id="KW-0227">DNA damage</keyword>
<keyword evidence="6" id="KW-0175">Coiled coil</keyword>
<dbReference type="PROSITE" id="PS00486">
    <property type="entry name" value="DNA_MISMATCH_REPAIR_2"/>
    <property type="match status" value="1"/>
</dbReference>
<sequence>MASSLGPDSSSGEFSRGGGGSNQFLTAAELRAQTFRAQKKSQEGYFEFLKDVHDKTGKRPGEDGYDPRTIFIPKNAWASFTPFEKQFWEIKQNHYDTVLMFQKGKFYELYEQDAEIGHREFDLKLTDRVKMKMVGVPESSFNFWAAKFLAKGYKVGRVDQVETQLGAEMRVAKHGNSSGGSGKEIVRRELNKVLTNGTLVDPELMVDDEAGHCVSIKEGKNNTFGICTLDAATGEFNLCCFEDDACKTRLETVMRQLRPKEVVHCTDNLSISTIRLLRTVVPGSCLWTALKPSLESWSYERTLDELVNLYPATQNDSSSVIQGRDLSGLPPAIRTVVTEVTAVEALGGMIWYLGQLNVGKDLLTMRNFNIYDPMRRGMGLVLDGQTLAHIEVLVNSESTDEGTLLNLLNRCVTPFGKRLFRIWLCMPLREVKAINARLDAVDDLMSRPSFEATFGKLSRGLPDLERMVSRVHARTCKTKDFEKLIEAFRQVQRGFSDLAEEADDFSSRSIGDLLSSAPDLSPHLRHIQGMYHVKDDLLYPVQGADSDYEQVQAEIDRLEARLQEDLDSLKKKLNFSNLVYWHSPLGTKEIYLVEAPSSFKGIPKGWTKGGGTKAVHRWQVPDLMSTIRKLKEARETLKEVIKQYKLKLFNEFDQDRDIWLRAVRVVAELDCLFSLAKSSQALGEPSCRPQFVESDNAFLDFQQLRHPAFLTDRPFIPNDVKLGGDKEKIMLLTGPNMGGKSTLMRMTAAGVIMAQLGMYVPAAFAKLAPVDAILTRMGAYDNMFTNASTFKVELDECCKILRDATPRSLVILDELGRGTSTFDGMAIAGAVLHHLATHTLALSCFATHYSTLTEKKHPNIRNMHMGTTVDEHERQLVFLYKLIDGVATSSFGTHVASLAGVPTAVVERAEEISRDFAHEFETKMARRRISSVPIDLQADFAYLFKVGNRSVKLDEDAVRARGILTIMERTAAMYL</sequence>
<dbReference type="SUPFAM" id="SSF53150">
    <property type="entry name" value="DNA repair protein MutS, domain II"/>
    <property type="match status" value="1"/>
</dbReference>
<evidence type="ECO:0000256" key="5">
    <source>
        <dbReference type="ARBA" id="ARBA00023125"/>
    </source>
</evidence>
<name>M5G8K8_DACPD</name>
<evidence type="ECO:0000256" key="4">
    <source>
        <dbReference type="ARBA" id="ARBA00022840"/>
    </source>
</evidence>
<dbReference type="Proteomes" id="UP000030653">
    <property type="component" value="Unassembled WGS sequence"/>
</dbReference>
<keyword evidence="10" id="KW-1185">Reference proteome</keyword>
<feature type="region of interest" description="Disordered" evidence="7">
    <location>
        <begin position="1"/>
        <end position="20"/>
    </location>
</feature>
<dbReference type="InterPro" id="IPR036678">
    <property type="entry name" value="MutS_con_dom_sf"/>
</dbReference>
<dbReference type="FunFam" id="3.40.1170.10:FF:000002">
    <property type="entry name" value="DNA mismatch repair protein"/>
    <property type="match status" value="1"/>
</dbReference>
<keyword evidence="2" id="KW-0547">Nucleotide-binding</keyword>
<dbReference type="GO" id="GO:0032301">
    <property type="term" value="C:MutSalpha complex"/>
    <property type="evidence" value="ECO:0007669"/>
    <property type="project" value="TreeGrafter"/>
</dbReference>
<dbReference type="InterPro" id="IPR000432">
    <property type="entry name" value="DNA_mismatch_repair_MutS_C"/>
</dbReference>
<dbReference type="NCBIfam" id="NF003810">
    <property type="entry name" value="PRK05399.1"/>
    <property type="match status" value="1"/>
</dbReference>
<dbReference type="InterPro" id="IPR045076">
    <property type="entry name" value="MutS"/>
</dbReference>
<evidence type="ECO:0000256" key="6">
    <source>
        <dbReference type="SAM" id="Coils"/>
    </source>
</evidence>
<dbReference type="SUPFAM" id="SSF52540">
    <property type="entry name" value="P-loop containing nucleoside triphosphate hydrolases"/>
    <property type="match status" value="1"/>
</dbReference>
<dbReference type="PANTHER" id="PTHR11361:SF148">
    <property type="entry name" value="DNA MISMATCH REPAIR PROTEIN MSH6"/>
    <property type="match status" value="1"/>
</dbReference>